<organism evidence="7 8">
    <name type="scientific">Oerskovia gallyi</name>
    <dbReference type="NCBI Taxonomy" id="2762226"/>
    <lineage>
        <taxon>Bacteria</taxon>
        <taxon>Bacillati</taxon>
        <taxon>Actinomycetota</taxon>
        <taxon>Actinomycetes</taxon>
        <taxon>Micrococcales</taxon>
        <taxon>Cellulomonadaceae</taxon>
        <taxon>Oerskovia</taxon>
    </lineage>
</organism>
<dbReference type="Pfam" id="PF00156">
    <property type="entry name" value="Pribosyltran"/>
    <property type="match status" value="1"/>
</dbReference>
<comment type="function">
    <text evidence="4">Regulates the transcription of the pyrimidine nucleotide (pyr) operon in response to exogenous pyrimidines.</text>
</comment>
<feature type="domain" description="Phosphoribosyltransferase" evidence="6">
    <location>
        <begin position="30"/>
        <end position="172"/>
    </location>
</feature>
<dbReference type="EC" id="2.4.2.9" evidence="4"/>
<dbReference type="Gene3D" id="3.40.50.2020">
    <property type="match status" value="1"/>
</dbReference>
<protein>
    <recommendedName>
        <fullName evidence="4">Bifunctional protein PyrR</fullName>
    </recommendedName>
    <domain>
        <recommendedName>
            <fullName evidence="4">Pyrimidine operon regulatory protein</fullName>
        </recommendedName>
    </domain>
    <domain>
        <recommendedName>
            <fullName evidence="4">Uracil phosphoribosyltransferase</fullName>
            <shortName evidence="4">UPRTase</shortName>
            <ecNumber evidence="4">2.4.2.9</ecNumber>
        </recommendedName>
    </domain>
</protein>
<dbReference type="PANTHER" id="PTHR11608">
    <property type="entry name" value="BIFUNCTIONAL PROTEIN PYRR"/>
    <property type="match status" value="1"/>
</dbReference>
<evidence type="ECO:0000256" key="3">
    <source>
        <dbReference type="ARBA" id="ARBA00023163"/>
    </source>
</evidence>
<keyword evidence="4 7" id="KW-0808">Transferase</keyword>
<accession>A0ABR8V1V7</accession>
<dbReference type="NCBIfam" id="NF003549">
    <property type="entry name" value="PRK05205.1-5"/>
    <property type="match status" value="1"/>
</dbReference>
<evidence type="ECO:0000256" key="2">
    <source>
        <dbReference type="ARBA" id="ARBA00023015"/>
    </source>
</evidence>
<comment type="similarity">
    <text evidence="1 4">Belongs to the purine/pyrimidine phosphoribosyltransferase family. PyrR subfamily.</text>
</comment>
<dbReference type="PANTHER" id="PTHR11608:SF0">
    <property type="entry name" value="BIFUNCTIONAL PROTEIN PYRR"/>
    <property type="match status" value="1"/>
</dbReference>
<dbReference type="HAMAP" id="MF_01219">
    <property type="entry name" value="PyrR"/>
    <property type="match status" value="1"/>
</dbReference>
<feature type="compositionally biased region" description="Polar residues" evidence="5">
    <location>
        <begin position="210"/>
        <end position="222"/>
    </location>
</feature>
<feature type="region of interest" description="Disordered" evidence="5">
    <location>
        <begin position="1"/>
        <end position="22"/>
    </location>
</feature>
<keyword evidence="8" id="KW-1185">Reference proteome</keyword>
<evidence type="ECO:0000313" key="8">
    <source>
        <dbReference type="Proteomes" id="UP000633601"/>
    </source>
</evidence>
<evidence type="ECO:0000256" key="5">
    <source>
        <dbReference type="SAM" id="MobiDB-lite"/>
    </source>
</evidence>
<evidence type="ECO:0000313" key="7">
    <source>
        <dbReference type="EMBL" id="MBD7998764.1"/>
    </source>
</evidence>
<reference evidence="7 8" key="1">
    <citation type="submission" date="2020-08" db="EMBL/GenBank/DDBJ databases">
        <title>A Genomic Blueprint of the Chicken Gut Microbiome.</title>
        <authorList>
            <person name="Gilroy R."/>
            <person name="Ravi A."/>
            <person name="Getino M."/>
            <person name="Pursley I."/>
            <person name="Horton D.L."/>
            <person name="Alikhan N.-F."/>
            <person name="Baker D."/>
            <person name="Gharbi K."/>
            <person name="Hall N."/>
            <person name="Watson M."/>
            <person name="Adriaenssens E.M."/>
            <person name="Foster-Nyarko E."/>
            <person name="Jarju S."/>
            <person name="Secka A."/>
            <person name="Antonio M."/>
            <person name="Oren A."/>
            <person name="Chaudhuri R."/>
            <person name="La Ragione R.M."/>
            <person name="Hildebrand F."/>
            <person name="Pallen M.J."/>
        </authorList>
    </citation>
    <scope>NUCLEOTIDE SEQUENCE [LARGE SCALE GENOMIC DNA]</scope>
    <source>
        <strain evidence="7 8">Sa2CUA8</strain>
    </source>
</reference>
<dbReference type="InterPro" id="IPR050137">
    <property type="entry name" value="PyrR_bifunctional"/>
</dbReference>
<proteinExistence type="inferred from homology"/>
<dbReference type="Proteomes" id="UP000633601">
    <property type="component" value="Unassembled WGS sequence"/>
</dbReference>
<sequence length="222" mass="23304">MSSGPAVPSSEPTVTPEDPSDGVTTVLGEAEIARALTRIAHEVVERNKGAHDVVLLGIPTRGVPLAERLAERLATIEPGLVPADVVGELDVTMYRDDLHKHPVRTIGATRLPASGIDGKVVVLVDDVLFSGRTIRAALDAISDIGRPRAVQLAALVDRGHRELPIRPDYVGKNLPTSLSERVSVRLVETDGAPDGTSGAGGHVTDAVLISQRSTSTSSEGTR</sequence>
<dbReference type="InterPro" id="IPR000836">
    <property type="entry name" value="PRTase_dom"/>
</dbReference>
<name>A0ABR8V1V7_9CELL</name>
<dbReference type="GO" id="GO:0004845">
    <property type="term" value="F:uracil phosphoribosyltransferase activity"/>
    <property type="evidence" value="ECO:0007669"/>
    <property type="project" value="UniProtKB-EC"/>
</dbReference>
<evidence type="ECO:0000256" key="4">
    <source>
        <dbReference type="HAMAP-Rule" id="MF_01219"/>
    </source>
</evidence>
<feature type="short sequence motif" description="PRPP-binding" evidence="4">
    <location>
        <begin position="121"/>
        <end position="133"/>
    </location>
</feature>
<dbReference type="InterPro" id="IPR023050">
    <property type="entry name" value="PyrR"/>
</dbReference>
<evidence type="ECO:0000259" key="6">
    <source>
        <dbReference type="Pfam" id="PF00156"/>
    </source>
</evidence>
<comment type="function">
    <text evidence="4">Also displays a weak uracil phosphoribosyltransferase activity which is not physiologically significant.</text>
</comment>
<dbReference type="NCBIfam" id="NF003547">
    <property type="entry name" value="PRK05205.1-3"/>
    <property type="match status" value="1"/>
</dbReference>
<dbReference type="InterPro" id="IPR029057">
    <property type="entry name" value="PRTase-like"/>
</dbReference>
<dbReference type="EMBL" id="JACSQE010000006">
    <property type="protein sequence ID" value="MBD7998764.1"/>
    <property type="molecule type" value="Genomic_DNA"/>
</dbReference>
<dbReference type="SUPFAM" id="SSF53271">
    <property type="entry name" value="PRTase-like"/>
    <property type="match status" value="1"/>
</dbReference>
<feature type="region of interest" description="Disordered" evidence="5">
    <location>
        <begin position="189"/>
        <end position="222"/>
    </location>
</feature>
<keyword evidence="3 4" id="KW-0804">Transcription</keyword>
<evidence type="ECO:0000256" key="1">
    <source>
        <dbReference type="ARBA" id="ARBA00005565"/>
    </source>
</evidence>
<gene>
    <name evidence="4 7" type="primary">pyrR</name>
    <name evidence="7" type="ORF">H9640_09395</name>
</gene>
<comment type="caution">
    <text evidence="7">The sequence shown here is derived from an EMBL/GenBank/DDBJ whole genome shotgun (WGS) entry which is preliminary data.</text>
</comment>
<keyword evidence="2 4" id="KW-0805">Transcription regulation</keyword>
<keyword evidence="4 7" id="KW-0328">Glycosyltransferase</keyword>
<comment type="catalytic activity">
    <reaction evidence="4">
        <text>UMP + diphosphate = 5-phospho-alpha-D-ribose 1-diphosphate + uracil</text>
        <dbReference type="Rhea" id="RHEA:13017"/>
        <dbReference type="ChEBI" id="CHEBI:17568"/>
        <dbReference type="ChEBI" id="CHEBI:33019"/>
        <dbReference type="ChEBI" id="CHEBI:57865"/>
        <dbReference type="ChEBI" id="CHEBI:58017"/>
        <dbReference type="EC" id="2.4.2.9"/>
    </reaction>
</comment>
<dbReference type="RefSeq" id="WP_191790449.1">
    <property type="nucleotide sequence ID" value="NZ_JACSQE010000006.1"/>
</dbReference>